<reference evidence="1 2" key="1">
    <citation type="submission" date="2017-08" db="EMBL/GenBank/DDBJ databases">
        <title>Halovibrio sewagensis sp. nov., isolated from wastewater of high salinity.</title>
        <authorList>
            <person name="Dong X."/>
            <person name="Zhang G."/>
        </authorList>
    </citation>
    <scope>NUCLEOTIDE SEQUENCE [LARGE SCALE GENOMIC DNA]</scope>
    <source>
        <strain evidence="1 2">YL5-2</strain>
    </source>
</reference>
<dbReference type="Pfam" id="PF12088">
    <property type="entry name" value="DUF3565"/>
    <property type="match status" value="1"/>
</dbReference>
<accession>A0A2A2F7I8</accession>
<protein>
    <submittedName>
        <fullName evidence="1">Pressure-regulated protein</fullName>
    </submittedName>
</protein>
<evidence type="ECO:0000313" key="1">
    <source>
        <dbReference type="EMBL" id="PAU80609.1"/>
    </source>
</evidence>
<dbReference type="EMBL" id="NSKD01000003">
    <property type="protein sequence ID" value="PAU80609.1"/>
    <property type="molecule type" value="Genomic_DNA"/>
</dbReference>
<dbReference type="InterPro" id="IPR021948">
    <property type="entry name" value="DUF3565"/>
</dbReference>
<dbReference type="Proteomes" id="UP000218896">
    <property type="component" value="Unassembled WGS sequence"/>
</dbReference>
<dbReference type="OrthoDB" id="9799128at2"/>
<organism evidence="1 2">
    <name type="scientific">Halovibrio salipaludis</name>
    <dbReference type="NCBI Taxonomy" id="2032626"/>
    <lineage>
        <taxon>Bacteria</taxon>
        <taxon>Pseudomonadati</taxon>
        <taxon>Pseudomonadota</taxon>
        <taxon>Gammaproteobacteria</taxon>
        <taxon>Oceanospirillales</taxon>
        <taxon>Halomonadaceae</taxon>
        <taxon>Halovibrio</taxon>
    </lineage>
</organism>
<sequence>MRQPITGYHRDEEGHWVAQLACGHNQHVRHDPPFINRPWVVTPEGRDSMLGTALACKKCDDGSPPDEQPLQT</sequence>
<dbReference type="RefSeq" id="WP_095617444.1">
    <property type="nucleotide sequence ID" value="NZ_NSKD01000003.1"/>
</dbReference>
<dbReference type="AlphaFoldDB" id="A0A2A2F7I8"/>
<evidence type="ECO:0000313" key="2">
    <source>
        <dbReference type="Proteomes" id="UP000218896"/>
    </source>
</evidence>
<keyword evidence="2" id="KW-1185">Reference proteome</keyword>
<name>A0A2A2F7I8_9GAMM</name>
<proteinExistence type="predicted"/>
<comment type="caution">
    <text evidence="1">The sequence shown here is derived from an EMBL/GenBank/DDBJ whole genome shotgun (WGS) entry which is preliminary data.</text>
</comment>
<gene>
    <name evidence="1" type="ORF">CK501_09300</name>
</gene>